<proteinExistence type="predicted"/>
<reference evidence="2" key="1">
    <citation type="submission" date="2022-05" db="EMBL/GenBank/DDBJ databases">
        <authorList>
            <person name="Tuo L."/>
        </authorList>
    </citation>
    <scope>NUCLEOTIDE SEQUENCE</scope>
    <source>
        <strain evidence="2">BSK12Z-4</strain>
    </source>
</reference>
<protein>
    <submittedName>
        <fullName evidence="2">Pr6Pr family membrane protein</fullName>
    </submittedName>
</protein>
<organism evidence="2 3">
    <name type="scientific">Nocardioides bruguierae</name>
    <dbReference type="NCBI Taxonomy" id="2945102"/>
    <lineage>
        <taxon>Bacteria</taxon>
        <taxon>Bacillati</taxon>
        <taxon>Actinomycetota</taxon>
        <taxon>Actinomycetes</taxon>
        <taxon>Propionibacteriales</taxon>
        <taxon>Nocardioidaceae</taxon>
        <taxon>Nocardioides</taxon>
    </lineage>
</organism>
<dbReference type="InterPro" id="IPR049713">
    <property type="entry name" value="Pr6Pr-like"/>
</dbReference>
<dbReference type="NCBIfam" id="NF038065">
    <property type="entry name" value="Pr6Pr"/>
    <property type="match status" value="1"/>
</dbReference>
<dbReference type="Proteomes" id="UP001139485">
    <property type="component" value="Unassembled WGS sequence"/>
</dbReference>
<feature type="transmembrane region" description="Helical" evidence="1">
    <location>
        <begin position="12"/>
        <end position="30"/>
    </location>
</feature>
<dbReference type="AlphaFoldDB" id="A0A9X2D5K9"/>
<dbReference type="RefSeq" id="WP_250826498.1">
    <property type="nucleotide sequence ID" value="NZ_JAMOIL010000005.1"/>
</dbReference>
<keyword evidence="1" id="KW-0472">Membrane</keyword>
<evidence type="ECO:0000256" key="1">
    <source>
        <dbReference type="SAM" id="Phobius"/>
    </source>
</evidence>
<comment type="caution">
    <text evidence="2">The sequence shown here is derived from an EMBL/GenBank/DDBJ whole genome shotgun (WGS) entry which is preliminary data.</text>
</comment>
<feature type="transmembrane region" description="Helical" evidence="1">
    <location>
        <begin position="83"/>
        <end position="107"/>
    </location>
</feature>
<evidence type="ECO:0000313" key="3">
    <source>
        <dbReference type="Proteomes" id="UP001139485"/>
    </source>
</evidence>
<accession>A0A9X2D5K9</accession>
<feature type="transmembrane region" description="Helical" evidence="1">
    <location>
        <begin position="50"/>
        <end position="71"/>
    </location>
</feature>
<keyword evidence="1" id="KW-1133">Transmembrane helix</keyword>
<dbReference type="EMBL" id="JAMOIL010000005">
    <property type="protein sequence ID" value="MCM0619738.1"/>
    <property type="molecule type" value="Genomic_DNA"/>
</dbReference>
<gene>
    <name evidence="2" type="ORF">M8330_05455</name>
</gene>
<keyword evidence="3" id="KW-1185">Reference proteome</keyword>
<feature type="transmembrane region" description="Helical" evidence="1">
    <location>
        <begin position="119"/>
        <end position="136"/>
    </location>
</feature>
<feature type="transmembrane region" description="Helical" evidence="1">
    <location>
        <begin position="182"/>
        <end position="206"/>
    </location>
</feature>
<feature type="transmembrane region" description="Helical" evidence="1">
    <location>
        <begin position="148"/>
        <end position="170"/>
    </location>
</feature>
<evidence type="ECO:0000313" key="2">
    <source>
        <dbReference type="EMBL" id="MCM0619738.1"/>
    </source>
</evidence>
<sequence length="217" mass="22615">MPTTAARALHAVTAVVATAAIVLQLVLVLLGDAVLDEAAAPPLGLALVRFVAYFTIQSNVLVALAAWTLVADPDRDGTRWWRGLRLAGVVGITVTGVVHFLLLRPLLSLEGASWVADKALHVGVPLLAVLAFAAAGPRPRVDARAVGVAVGWAVAWLVVTLTYGGLTGWVPYPFLDVEENGWGGVAVVCLGITVFFLALCGLAALVDRRAGRSPRSA</sequence>
<keyword evidence="1" id="KW-0812">Transmembrane</keyword>
<name>A0A9X2D5K9_9ACTN</name>